<sequence>MQANAYLFFSGNCEEAFNRYQAVLGGQMLAMLRGTGTPAEAHLPPGWAEKILHACLDLGGTMLMGSDAPPNCPAGTPGGFSVNVSVDTPEEAERVFAALSEGGEVKMPIAPTFWAQRFGMLVDRYGTPWMVNCVLPACADLGTETAEPVA</sequence>
<dbReference type="SUPFAM" id="SSF54593">
    <property type="entry name" value="Glyoxalase/Bleomycin resistance protein/Dihydroxybiphenyl dioxygenase"/>
    <property type="match status" value="1"/>
</dbReference>
<dbReference type="EMBL" id="JANJOU010000003">
    <property type="protein sequence ID" value="MCR0981692.1"/>
    <property type="molecule type" value="Genomic_DNA"/>
</dbReference>
<dbReference type="Pfam" id="PF06983">
    <property type="entry name" value="3-dmu-9_3-mt"/>
    <property type="match status" value="1"/>
</dbReference>
<organism evidence="2 3">
    <name type="scientific">Roseomonas populi</name>
    <dbReference type="NCBI Taxonomy" id="3121582"/>
    <lineage>
        <taxon>Bacteria</taxon>
        <taxon>Pseudomonadati</taxon>
        <taxon>Pseudomonadota</taxon>
        <taxon>Alphaproteobacteria</taxon>
        <taxon>Acetobacterales</taxon>
        <taxon>Roseomonadaceae</taxon>
        <taxon>Roseomonas</taxon>
    </lineage>
</organism>
<dbReference type="PANTHER" id="PTHR33990">
    <property type="entry name" value="PROTEIN YJDN-RELATED"/>
    <property type="match status" value="1"/>
</dbReference>
<protein>
    <submittedName>
        <fullName evidence="2">VOC family protein</fullName>
    </submittedName>
</protein>
<dbReference type="Proteomes" id="UP001524642">
    <property type="component" value="Unassembled WGS sequence"/>
</dbReference>
<evidence type="ECO:0000313" key="3">
    <source>
        <dbReference type="Proteomes" id="UP001524642"/>
    </source>
</evidence>
<name>A0ABT1X3D3_9PROT</name>
<proteinExistence type="predicted"/>
<dbReference type="RefSeq" id="WP_257715357.1">
    <property type="nucleotide sequence ID" value="NZ_JANJOU010000003.1"/>
</dbReference>
<comment type="caution">
    <text evidence="2">The sequence shown here is derived from an EMBL/GenBank/DDBJ whole genome shotgun (WGS) entry which is preliminary data.</text>
</comment>
<dbReference type="CDD" id="cd06588">
    <property type="entry name" value="PhnB_like"/>
    <property type="match status" value="1"/>
</dbReference>
<dbReference type="Gene3D" id="3.10.180.10">
    <property type="entry name" value="2,3-Dihydroxybiphenyl 1,2-Dioxygenase, domain 1"/>
    <property type="match status" value="1"/>
</dbReference>
<accession>A0ABT1X3D3</accession>
<evidence type="ECO:0000259" key="1">
    <source>
        <dbReference type="Pfam" id="PF06983"/>
    </source>
</evidence>
<keyword evidence="3" id="KW-1185">Reference proteome</keyword>
<dbReference type="InterPro" id="IPR029068">
    <property type="entry name" value="Glyas_Bleomycin-R_OHBP_Dase"/>
</dbReference>
<reference evidence="2 3" key="1">
    <citation type="submission" date="2022-06" db="EMBL/GenBank/DDBJ databases">
        <title>Roseomonas CN29.</title>
        <authorList>
            <person name="Cheng Y."/>
            <person name="He X."/>
        </authorList>
    </citation>
    <scope>NUCLEOTIDE SEQUENCE [LARGE SCALE GENOMIC DNA]</scope>
    <source>
        <strain evidence="2 3">CN29</strain>
    </source>
</reference>
<evidence type="ECO:0000313" key="2">
    <source>
        <dbReference type="EMBL" id="MCR0981692.1"/>
    </source>
</evidence>
<gene>
    <name evidence="2" type="ORF">NRP21_06490</name>
</gene>
<dbReference type="InterPro" id="IPR028973">
    <property type="entry name" value="PhnB-like"/>
</dbReference>
<dbReference type="PANTHER" id="PTHR33990:SF1">
    <property type="entry name" value="PROTEIN YJDN"/>
    <property type="match status" value="1"/>
</dbReference>
<feature type="domain" description="PhnB-like" evidence="1">
    <location>
        <begin position="5"/>
        <end position="131"/>
    </location>
</feature>